<evidence type="ECO:0000313" key="4">
    <source>
        <dbReference type="Proteomes" id="UP001556367"/>
    </source>
</evidence>
<name>A0ABR3JMG8_9AGAR</name>
<dbReference type="EMBL" id="JASNQZ010000006">
    <property type="protein sequence ID" value="KAL0957005.1"/>
    <property type="molecule type" value="Genomic_DNA"/>
</dbReference>
<evidence type="ECO:0000259" key="2">
    <source>
        <dbReference type="PROSITE" id="PS50181"/>
    </source>
</evidence>
<proteinExistence type="predicted"/>
<dbReference type="PROSITE" id="PS50181">
    <property type="entry name" value="FBOX"/>
    <property type="match status" value="1"/>
</dbReference>
<gene>
    <name evidence="3" type="ORF">HGRIS_003105</name>
</gene>
<evidence type="ECO:0000313" key="3">
    <source>
        <dbReference type="EMBL" id="KAL0957005.1"/>
    </source>
</evidence>
<feature type="domain" description="F-box" evidence="2">
    <location>
        <begin position="120"/>
        <end position="176"/>
    </location>
</feature>
<protein>
    <recommendedName>
        <fullName evidence="2">F-box domain-containing protein</fullName>
    </recommendedName>
</protein>
<keyword evidence="1" id="KW-0175">Coiled coil</keyword>
<organism evidence="3 4">
    <name type="scientific">Hohenbuehelia grisea</name>
    <dbReference type="NCBI Taxonomy" id="104357"/>
    <lineage>
        <taxon>Eukaryota</taxon>
        <taxon>Fungi</taxon>
        <taxon>Dikarya</taxon>
        <taxon>Basidiomycota</taxon>
        <taxon>Agaricomycotina</taxon>
        <taxon>Agaricomycetes</taxon>
        <taxon>Agaricomycetidae</taxon>
        <taxon>Agaricales</taxon>
        <taxon>Pleurotineae</taxon>
        <taxon>Pleurotaceae</taxon>
        <taxon>Hohenbuehelia</taxon>
    </lineage>
</organism>
<dbReference type="InterPro" id="IPR001810">
    <property type="entry name" value="F-box_dom"/>
</dbReference>
<dbReference type="Proteomes" id="UP001556367">
    <property type="component" value="Unassembled WGS sequence"/>
</dbReference>
<feature type="coiled-coil region" evidence="1">
    <location>
        <begin position="71"/>
        <end position="98"/>
    </location>
</feature>
<reference evidence="4" key="1">
    <citation type="submission" date="2024-06" db="EMBL/GenBank/DDBJ databases">
        <title>Multi-omics analyses provide insights into the biosynthesis of the anticancer antibiotic pleurotin in Hohenbuehelia grisea.</title>
        <authorList>
            <person name="Weaver J.A."/>
            <person name="Alberti F."/>
        </authorList>
    </citation>
    <scope>NUCLEOTIDE SEQUENCE [LARGE SCALE GENOMIC DNA]</scope>
    <source>
        <strain evidence="4">T-177</strain>
    </source>
</reference>
<accession>A0ABR3JMG8</accession>
<dbReference type="Gene3D" id="1.20.1280.50">
    <property type="match status" value="1"/>
</dbReference>
<evidence type="ECO:0000256" key="1">
    <source>
        <dbReference type="SAM" id="Coils"/>
    </source>
</evidence>
<dbReference type="Pfam" id="PF12937">
    <property type="entry name" value="F-box-like"/>
    <property type="match status" value="1"/>
</dbReference>
<comment type="caution">
    <text evidence="3">The sequence shown here is derived from an EMBL/GenBank/DDBJ whole genome shotgun (WGS) entry which is preliminary data.</text>
</comment>
<sequence>MGIKLINGKATLSSYAVINTKATNNRSIEINHSDSDVNLRFTEAQVRAPADRAPLFPEHIRTHSSLDKAQSETARRVVKDVERDLDFLESEVKHALEYFESVRALHTQLADYHRTAASLLAPARTLPTEILEKIFVHCADPSTILEPWRPGVWTLRKVCSRWRYIVDSTPQLWSSIQVGSMSSSRDRLGVVPKILPFILRRSGQHPLDVTLANDEDRSIVFTLLVTHAARWRELRLVRPLLQHLPKDGYPFPSLETLHFGDSFGYMIQTHNHFRDAPVLREVHGRRLLVLGTPSKLPYGQLTILSGLFLSHMEACFVLKQATSLVELKIDLQYTEYDEISEIHGHISSHPHITLPHLRTLEITTRGGGAVLECLVSPSLLRLHLIERRDTHAMIIFKHLSTFLARSKCKLENVRLHLSELSCLHYGSAGWLILLLKSMSSVRHLQVETRGQFPPFDSLLDAAKVQPDTPTMLPNLQTLFIFHPFYPVDIDHLLDFLKPRCVESLDASQSSVSSLKSLEIDGHYLGVDHTECLKRMKTQYQLMFAENQATSSFSVRFVLHGRENHPTSTITHSSL</sequence>
<keyword evidence="4" id="KW-1185">Reference proteome</keyword>